<evidence type="ECO:0000259" key="9">
    <source>
        <dbReference type="PROSITE" id="PS51379"/>
    </source>
</evidence>
<keyword evidence="4" id="KW-0479">Metal-binding</keyword>
<evidence type="ECO:0000256" key="3">
    <source>
        <dbReference type="ARBA" id="ARBA00022694"/>
    </source>
</evidence>
<evidence type="ECO:0000256" key="6">
    <source>
        <dbReference type="ARBA" id="ARBA00023002"/>
    </source>
</evidence>
<evidence type="ECO:0000256" key="2">
    <source>
        <dbReference type="ARBA" id="ARBA00022490"/>
    </source>
</evidence>
<protein>
    <submittedName>
        <fullName evidence="10">Epoxyqueuosine reductase</fullName>
        <ecNumber evidence="10">1.17.99.6</ecNumber>
    </submittedName>
</protein>
<dbReference type="Gene3D" id="1.25.10.10">
    <property type="entry name" value="Leucine-rich Repeat Variant"/>
    <property type="match status" value="1"/>
</dbReference>
<dbReference type="Pfam" id="PF13484">
    <property type="entry name" value="Fer4_16"/>
    <property type="match status" value="1"/>
</dbReference>
<dbReference type="Pfam" id="PF13646">
    <property type="entry name" value="HEAT_2"/>
    <property type="match status" value="1"/>
</dbReference>
<dbReference type="RefSeq" id="WP_209466317.1">
    <property type="nucleotide sequence ID" value="NZ_JAGGLG010000010.1"/>
</dbReference>
<evidence type="ECO:0000256" key="7">
    <source>
        <dbReference type="ARBA" id="ARBA00023004"/>
    </source>
</evidence>
<keyword evidence="3" id="KW-0819">tRNA processing</keyword>
<dbReference type="Proteomes" id="UP001519289">
    <property type="component" value="Unassembled WGS sequence"/>
</dbReference>
<dbReference type="PROSITE" id="PS51379">
    <property type="entry name" value="4FE4S_FER_2"/>
    <property type="match status" value="1"/>
</dbReference>
<dbReference type="InterPro" id="IPR016024">
    <property type="entry name" value="ARM-type_fold"/>
</dbReference>
<dbReference type="Pfam" id="PF08331">
    <property type="entry name" value="QueG_DUF1730"/>
    <property type="match status" value="1"/>
</dbReference>
<dbReference type="InterPro" id="IPR004155">
    <property type="entry name" value="PBS_lyase_HEAT"/>
</dbReference>
<evidence type="ECO:0000256" key="5">
    <source>
        <dbReference type="ARBA" id="ARBA00022785"/>
    </source>
</evidence>
<organism evidence="10 11">
    <name type="scientific">Symbiobacterium terraclitae</name>
    <dbReference type="NCBI Taxonomy" id="557451"/>
    <lineage>
        <taxon>Bacteria</taxon>
        <taxon>Bacillati</taxon>
        <taxon>Bacillota</taxon>
        <taxon>Clostridia</taxon>
        <taxon>Eubacteriales</taxon>
        <taxon>Symbiobacteriaceae</taxon>
        <taxon>Symbiobacterium</taxon>
    </lineage>
</organism>
<dbReference type="InterPro" id="IPR017896">
    <property type="entry name" value="4Fe4S_Fe-S-bd"/>
</dbReference>
<keyword evidence="5" id="KW-0671">Queuosine biosynthesis</keyword>
<evidence type="ECO:0000313" key="10">
    <source>
        <dbReference type="EMBL" id="MBP2018184.1"/>
    </source>
</evidence>
<dbReference type="PROSITE" id="PS00198">
    <property type="entry name" value="4FE4S_FER_1"/>
    <property type="match status" value="1"/>
</dbReference>
<dbReference type="SUPFAM" id="SSF48371">
    <property type="entry name" value="ARM repeat"/>
    <property type="match status" value="1"/>
</dbReference>
<evidence type="ECO:0000256" key="8">
    <source>
        <dbReference type="ARBA" id="ARBA00023014"/>
    </source>
</evidence>
<dbReference type="EMBL" id="JAGGLG010000010">
    <property type="protein sequence ID" value="MBP2018184.1"/>
    <property type="molecule type" value="Genomic_DNA"/>
</dbReference>
<dbReference type="InterPro" id="IPR017900">
    <property type="entry name" value="4Fe4S_Fe_S_CS"/>
</dbReference>
<keyword evidence="8" id="KW-0411">Iron-sulfur</keyword>
<dbReference type="PANTHER" id="PTHR30002:SF4">
    <property type="entry name" value="EPOXYQUEUOSINE REDUCTASE"/>
    <property type="match status" value="1"/>
</dbReference>
<reference evidence="10 11" key="1">
    <citation type="submission" date="2021-03" db="EMBL/GenBank/DDBJ databases">
        <title>Genomic Encyclopedia of Type Strains, Phase IV (KMG-IV): sequencing the most valuable type-strain genomes for metagenomic binning, comparative biology and taxonomic classification.</title>
        <authorList>
            <person name="Goeker M."/>
        </authorList>
    </citation>
    <scope>NUCLEOTIDE SEQUENCE [LARGE SCALE GENOMIC DNA]</scope>
    <source>
        <strain evidence="10 11">DSM 27138</strain>
    </source>
</reference>
<keyword evidence="11" id="KW-1185">Reference proteome</keyword>
<comment type="caution">
    <text evidence="10">The sequence shown here is derived from an EMBL/GenBank/DDBJ whole genome shotgun (WGS) entry which is preliminary data.</text>
</comment>
<dbReference type="EC" id="1.17.99.6" evidence="10"/>
<feature type="domain" description="4Fe-4S ferredoxin-type" evidence="9">
    <location>
        <begin position="171"/>
        <end position="201"/>
    </location>
</feature>
<dbReference type="GO" id="GO:0052693">
    <property type="term" value="F:epoxyqueuosine reductase activity"/>
    <property type="evidence" value="ECO:0007669"/>
    <property type="project" value="UniProtKB-EC"/>
</dbReference>
<dbReference type="Gene3D" id="3.30.70.20">
    <property type="match status" value="1"/>
</dbReference>
<proteinExistence type="predicted"/>
<name>A0ABS4JUQ3_9FIRM</name>
<accession>A0ABS4JUQ3</accession>
<dbReference type="InterPro" id="IPR013542">
    <property type="entry name" value="QueG_DUF1730"/>
</dbReference>
<evidence type="ECO:0000256" key="1">
    <source>
        <dbReference type="ARBA" id="ARBA00022485"/>
    </source>
</evidence>
<keyword evidence="6 10" id="KW-0560">Oxidoreductase</keyword>
<keyword evidence="2" id="KW-0963">Cytoplasm</keyword>
<evidence type="ECO:0000256" key="4">
    <source>
        <dbReference type="ARBA" id="ARBA00022723"/>
    </source>
</evidence>
<dbReference type="NCBIfam" id="TIGR00276">
    <property type="entry name" value="tRNA epoxyqueuosine(34) reductase QueG"/>
    <property type="match status" value="1"/>
</dbReference>
<dbReference type="InterPro" id="IPR004453">
    <property type="entry name" value="QueG"/>
</dbReference>
<keyword evidence="7" id="KW-0408">Iron</keyword>
<dbReference type="PANTHER" id="PTHR30002">
    <property type="entry name" value="EPOXYQUEUOSINE REDUCTASE"/>
    <property type="match status" value="1"/>
</dbReference>
<gene>
    <name evidence="10" type="ORF">J2Z79_001583</name>
</gene>
<keyword evidence="1" id="KW-0004">4Fe-4S</keyword>
<dbReference type="SUPFAM" id="SSF46548">
    <property type="entry name" value="alpha-helical ferredoxin"/>
    <property type="match status" value="1"/>
</dbReference>
<dbReference type="InterPro" id="IPR011989">
    <property type="entry name" value="ARM-like"/>
</dbReference>
<sequence>MKAYAAQVGLDLVGVAPADPFLREQQLLEERRERGHGPNPYEHQVIAERVYPEQWLPGVRSIVACGISYYHPDAPPPPGGGPALRGWLSRYCRGRDYHHILKERILRLAGWLEERAPGHRHLAYVDTGPPLDRAVAERAGIGKFGKHTNLITREYGTWVFLGELLTTLPLPPDEPVPPACGDCTLCIDACPTGALTEWRLDANRCLSYITQMKGIIPPEYREAMGNRLFGCDDCQDVCPYNRRARPSPHPEFAPAAELGGGQPDLLQIMAMTGSEFRRLFEPTAAGWRGKTTIQRNAVIALGNSGDPAALPALVAALGSESEVIRAHAAWALGRLARLVPEAAPAARQALEERAAREAAAPVLIELKAALESLGGGE</sequence>
<dbReference type="SMART" id="SM00567">
    <property type="entry name" value="EZ_HEAT"/>
    <property type="match status" value="2"/>
</dbReference>
<evidence type="ECO:0000313" key="11">
    <source>
        <dbReference type="Proteomes" id="UP001519289"/>
    </source>
</evidence>